<dbReference type="eggNOG" id="COG4608">
    <property type="taxonomic scope" value="Bacteria"/>
</dbReference>
<dbReference type="InterPro" id="IPR017871">
    <property type="entry name" value="ABC_transporter-like_CS"/>
</dbReference>
<dbReference type="SUPFAM" id="SSF52540">
    <property type="entry name" value="P-loop containing nucleoside triphosphate hydrolases"/>
    <property type="match status" value="1"/>
</dbReference>
<organism evidence="7 8">
    <name type="scientific">Malacoplasma penetrans (strain HF-2)</name>
    <name type="common">Mycoplasma penetrans</name>
    <dbReference type="NCBI Taxonomy" id="272633"/>
    <lineage>
        <taxon>Bacteria</taxon>
        <taxon>Bacillati</taxon>
        <taxon>Mycoplasmatota</taxon>
        <taxon>Mycoplasmoidales</taxon>
        <taxon>Mycoplasmoidaceae</taxon>
        <taxon>Malacoplasma</taxon>
    </lineage>
</organism>
<evidence type="ECO:0000256" key="1">
    <source>
        <dbReference type="ARBA" id="ARBA00005417"/>
    </source>
</evidence>
<dbReference type="EMBL" id="BA000026">
    <property type="protein sequence ID" value="BAC44666.1"/>
    <property type="molecule type" value="Genomic_DNA"/>
</dbReference>
<protein>
    <submittedName>
        <fullName evidence="7">Oligopeptide ABC transporter ATP-binding protein</fullName>
    </submittedName>
</protein>
<keyword evidence="8" id="KW-1185">Reference proteome</keyword>
<dbReference type="PROSITE" id="PS00211">
    <property type="entry name" value="ABC_TRANSPORTER_1"/>
    <property type="match status" value="1"/>
</dbReference>
<evidence type="ECO:0000256" key="3">
    <source>
        <dbReference type="ARBA" id="ARBA00022741"/>
    </source>
</evidence>
<dbReference type="Pfam" id="PF00005">
    <property type="entry name" value="ABC_tran"/>
    <property type="match status" value="2"/>
</dbReference>
<dbReference type="STRING" id="272633.gene:10731997"/>
<gene>
    <name evidence="7" type="ordered locus">MYPE8750</name>
</gene>
<dbReference type="GO" id="GO:0005524">
    <property type="term" value="F:ATP binding"/>
    <property type="evidence" value="ECO:0007669"/>
    <property type="project" value="UniProtKB-KW"/>
</dbReference>
<dbReference type="InterPro" id="IPR003593">
    <property type="entry name" value="AAA+_ATPase"/>
</dbReference>
<dbReference type="AlphaFoldDB" id="Q8EUP6"/>
<proteinExistence type="inferred from homology"/>
<dbReference type="KEGG" id="mpe:MYPE8750"/>
<comment type="similarity">
    <text evidence="1">Belongs to the ABC transporter superfamily.</text>
</comment>
<keyword evidence="5" id="KW-0175">Coiled coil</keyword>
<reference evidence="7 8" key="1">
    <citation type="journal article" date="2002" name="Nucleic Acids Res.">
        <title>The complete genomic sequence of Mycoplasma penetrans, an intracellular bacterial pathogen in humans.</title>
        <authorList>
            <person name="Sasaki Y."/>
            <person name="Ishikawa J."/>
            <person name="Yamashita A."/>
            <person name="Oshima K."/>
            <person name="Kenri T."/>
            <person name="Furuya K."/>
            <person name="Yoshino C."/>
            <person name="Horino A."/>
            <person name="Shiba T."/>
            <person name="Sasaki T."/>
            <person name="Hattori M."/>
        </authorList>
    </citation>
    <scope>NUCLEOTIDE SEQUENCE [LARGE SCALE GENOMIC DNA]</scope>
    <source>
        <strain evidence="7 8">HF-2</strain>
    </source>
</reference>
<dbReference type="PANTHER" id="PTHR43776:SF7">
    <property type="entry name" value="D,D-DIPEPTIDE TRANSPORT ATP-BINDING PROTEIN DDPF-RELATED"/>
    <property type="match status" value="1"/>
</dbReference>
<dbReference type="SMART" id="SM00382">
    <property type="entry name" value="AAA"/>
    <property type="match status" value="1"/>
</dbReference>
<dbReference type="GO" id="GO:0016887">
    <property type="term" value="F:ATP hydrolysis activity"/>
    <property type="evidence" value="ECO:0007669"/>
    <property type="project" value="InterPro"/>
</dbReference>
<evidence type="ECO:0000256" key="4">
    <source>
        <dbReference type="ARBA" id="ARBA00022840"/>
    </source>
</evidence>
<keyword evidence="3" id="KW-0547">Nucleotide-binding</keyword>
<evidence type="ECO:0000259" key="6">
    <source>
        <dbReference type="PROSITE" id="PS50893"/>
    </source>
</evidence>
<feature type="coiled-coil region" evidence="5">
    <location>
        <begin position="487"/>
        <end position="514"/>
    </location>
</feature>
<dbReference type="InterPro" id="IPR050319">
    <property type="entry name" value="ABC_transp_ATP-bind"/>
</dbReference>
<keyword evidence="4 7" id="KW-0067">ATP-binding</keyword>
<dbReference type="FunCoup" id="Q8EUP6">
    <property type="interactions" value="116"/>
</dbReference>
<evidence type="ECO:0000256" key="2">
    <source>
        <dbReference type="ARBA" id="ARBA00022448"/>
    </source>
</evidence>
<dbReference type="InterPro" id="IPR027417">
    <property type="entry name" value="P-loop_NTPase"/>
</dbReference>
<dbReference type="GO" id="GO:0055085">
    <property type="term" value="P:transmembrane transport"/>
    <property type="evidence" value="ECO:0007669"/>
    <property type="project" value="UniProtKB-ARBA"/>
</dbReference>
<name>Q8EUP6_MALP2</name>
<dbReference type="HOGENOM" id="CLU_354816_0_0_14"/>
<evidence type="ECO:0000256" key="5">
    <source>
        <dbReference type="SAM" id="Coils"/>
    </source>
</evidence>
<dbReference type="PANTHER" id="PTHR43776">
    <property type="entry name" value="TRANSPORT ATP-BINDING PROTEIN"/>
    <property type="match status" value="1"/>
</dbReference>
<feature type="domain" description="ABC transporter" evidence="6">
    <location>
        <begin position="35"/>
        <end position="728"/>
    </location>
</feature>
<accession>Q8EUP6</accession>
<dbReference type="InParanoid" id="Q8EUP6"/>
<dbReference type="PROSITE" id="PS50893">
    <property type="entry name" value="ABC_TRANSPORTER_2"/>
    <property type="match status" value="1"/>
</dbReference>
<dbReference type="Proteomes" id="UP000002522">
    <property type="component" value="Chromosome"/>
</dbReference>
<evidence type="ECO:0000313" key="8">
    <source>
        <dbReference type="Proteomes" id="UP000002522"/>
    </source>
</evidence>
<evidence type="ECO:0000313" key="7">
    <source>
        <dbReference type="EMBL" id="BAC44666.1"/>
    </source>
</evidence>
<feature type="coiled-coil region" evidence="5">
    <location>
        <begin position="436"/>
        <end position="463"/>
    </location>
</feature>
<sequence>MNNSKEKLKDVKTKSSVVSKEVKEVKPVVASKPLLTVENLAMLFKVRGWYFKALDDISFTVNEGDFFGIIGESGSGKSTTGKCIIKLYQPTGGKIEIDGNLISNKRLTKPTKKWLRKNVQMIFQDPMASLNPTKNILQLIAEPLVINKSLYIDAFKRWQQLNNVSRYFYAEYTEEKNKIFYEFQEAYYNVMISKLNELIQIFTNIDFSDSNSSSGREKLIFNMDTFVEKINESTTSIYSYSERFKKLVDDLTKQFYEKEFDKIDIQKAKKEYKEKFYLRNAQYVKSAETTIKGKIKSVKQNIEFSKDDLLYTLNYIDLASKKVLLTFINVLKKYKSLSMDLINNTTTDLYKIVEDWFKPLVDHINKLNFDFENANLEEKAAIISNLSKLRKLADSFSLNTKEKNVDAEVALNTQFNLLVESGIPVEVFGGTPESFNEFIMKHRGKLEKLLEEAKAENEFHVNQFNKYIGVVNSTRKEEVKLKISSEVESKKLTVDELKKQYQSAKKDLKKLIYSKLDGLGQILVNEQKSNEKNIFKKAGLYIFKKPYNFSYIKREINLRWKSLSAIEFEYKNTLTEIKYSSFICEQSRHINWLALNKFVNLIKKERVYSALDSVGLKREHAYRYPHEFSGGQRQRIVIARALINNPKIIIADEPISALDVSIQAQIINILQDLCIKQKVTILFIAHDLSMVNYACNNVIIMHRGRILEKGSIEKIFANPIHPYTRSLMKATPKLSRVHVDLAAFNDNFTYDSEWNAFNKPEFIKIKNSEDHQVYGTLKQVSQWEKEKTSNE</sequence>
<keyword evidence="2" id="KW-0813">Transport</keyword>
<dbReference type="Gene3D" id="3.40.50.300">
    <property type="entry name" value="P-loop containing nucleotide triphosphate hydrolases"/>
    <property type="match status" value="2"/>
</dbReference>
<dbReference type="InterPro" id="IPR003439">
    <property type="entry name" value="ABC_transporter-like_ATP-bd"/>
</dbReference>